<proteinExistence type="predicted"/>
<dbReference type="EMBL" id="FQXS01000007">
    <property type="protein sequence ID" value="SHH70252.1"/>
    <property type="molecule type" value="Genomic_DNA"/>
</dbReference>
<reference evidence="1 2" key="1">
    <citation type="submission" date="2016-11" db="EMBL/GenBank/DDBJ databases">
        <authorList>
            <person name="Jaros S."/>
            <person name="Januszkiewicz K."/>
            <person name="Wedrychowicz H."/>
        </authorList>
    </citation>
    <scope>NUCLEOTIDE SEQUENCE [LARGE SCALE GENOMIC DNA]</scope>
    <source>
        <strain evidence="1 2">DSM 9705</strain>
    </source>
</reference>
<keyword evidence="2" id="KW-1185">Reference proteome</keyword>
<dbReference type="Proteomes" id="UP000184139">
    <property type="component" value="Unassembled WGS sequence"/>
</dbReference>
<name>A0A1M5V4S9_9BACT</name>
<dbReference type="RefSeq" id="WP_073374806.1">
    <property type="nucleotide sequence ID" value="NZ_FQXS01000007.1"/>
</dbReference>
<evidence type="ECO:0000313" key="2">
    <source>
        <dbReference type="Proteomes" id="UP000184139"/>
    </source>
</evidence>
<dbReference type="STRING" id="1121409.SAMN02745124_01487"/>
<evidence type="ECO:0000313" key="1">
    <source>
        <dbReference type="EMBL" id="SHH70252.1"/>
    </source>
</evidence>
<dbReference type="OrthoDB" id="275146at2"/>
<accession>A0A1M5V4S9</accession>
<organism evidence="1 2">
    <name type="scientific">Desulfofustis glycolicus DSM 9705</name>
    <dbReference type="NCBI Taxonomy" id="1121409"/>
    <lineage>
        <taxon>Bacteria</taxon>
        <taxon>Pseudomonadati</taxon>
        <taxon>Thermodesulfobacteriota</taxon>
        <taxon>Desulfobulbia</taxon>
        <taxon>Desulfobulbales</taxon>
        <taxon>Desulfocapsaceae</taxon>
        <taxon>Desulfofustis</taxon>
    </lineage>
</organism>
<dbReference type="Pfam" id="PF03692">
    <property type="entry name" value="CxxCxxCC"/>
    <property type="match status" value="1"/>
</dbReference>
<sequence length="146" mass="16846">MQRNETINPGEVEGAQGSNCLVRNRIYCTFCPGYCCYRLPGATLYLDALDINRIARYFNISDGAVRARYLEGKNTFKVGADGSCIFLSRERIRARCTIHDARPRQCREFPYDEPCPYLEREDLLAAILPKIERWLAKTTMVYDPHK</sequence>
<dbReference type="InterPro" id="IPR005358">
    <property type="entry name" value="Puta_zinc/iron-chelating_dom"/>
</dbReference>
<dbReference type="AlphaFoldDB" id="A0A1M5V4S9"/>
<protein>
    <submittedName>
        <fullName evidence="1">Uncharacterized protein</fullName>
    </submittedName>
</protein>
<gene>
    <name evidence="1" type="ORF">SAMN02745124_01487</name>
</gene>